<organism evidence="2 3">
    <name type="scientific">Coptotermes formosanus</name>
    <name type="common">Formosan subterranean termite</name>
    <dbReference type="NCBI Taxonomy" id="36987"/>
    <lineage>
        <taxon>Eukaryota</taxon>
        <taxon>Metazoa</taxon>
        <taxon>Ecdysozoa</taxon>
        <taxon>Arthropoda</taxon>
        <taxon>Hexapoda</taxon>
        <taxon>Insecta</taxon>
        <taxon>Pterygota</taxon>
        <taxon>Neoptera</taxon>
        <taxon>Polyneoptera</taxon>
        <taxon>Dictyoptera</taxon>
        <taxon>Blattodea</taxon>
        <taxon>Blattoidea</taxon>
        <taxon>Termitoidae</taxon>
        <taxon>Rhinotermitidae</taxon>
        <taxon>Coptotermes</taxon>
    </lineage>
</organism>
<name>A0A6L2Q652_COPFO</name>
<reference evidence="3" key="1">
    <citation type="submission" date="2020-01" db="EMBL/GenBank/DDBJ databases">
        <title>Draft genome sequence of the Termite Coptotermes fromosanus.</title>
        <authorList>
            <person name="Itakura S."/>
            <person name="Yosikawa Y."/>
            <person name="Umezawa K."/>
        </authorList>
    </citation>
    <scope>NUCLEOTIDE SEQUENCE [LARGE SCALE GENOMIC DNA]</scope>
</reference>
<dbReference type="EMBL" id="BLKM01001253">
    <property type="protein sequence ID" value="GFG39864.1"/>
    <property type="molecule type" value="Genomic_DNA"/>
</dbReference>
<accession>A0A6L2Q652</accession>
<dbReference type="InterPro" id="IPR000477">
    <property type="entry name" value="RT_dom"/>
</dbReference>
<evidence type="ECO:0000313" key="3">
    <source>
        <dbReference type="Proteomes" id="UP000502823"/>
    </source>
</evidence>
<dbReference type="GO" id="GO:0071897">
    <property type="term" value="P:DNA biosynthetic process"/>
    <property type="evidence" value="ECO:0007669"/>
    <property type="project" value="UniProtKB-ARBA"/>
</dbReference>
<dbReference type="AlphaFoldDB" id="A0A6L2Q652"/>
<sequence>MEIPTKIIRLVQMTMDNASAKVKVGNKLSEPFQFNDGLKQGDRLSTTLFNIALHSAINTINQKGTRFLKSSQICAYADDLVIVSRDVNTLKQIHLELEREIQSTVLSVKEKKTKYMIVSTSEVRRRPQSLLVGEKNVDGVTSFTYLGALTNNRNNMSQSSNLDIEESGCGLFEVHLFGSYVNTVWPPVLVSTYTGQTWTGSGLNKSTANAHQNFSSVSLQETAELL</sequence>
<dbReference type="PANTHER" id="PTHR47027:SF29">
    <property type="entry name" value="C2H2-TYPE DOMAIN-CONTAINING PROTEIN"/>
    <property type="match status" value="1"/>
</dbReference>
<dbReference type="Gene3D" id="3.30.70.270">
    <property type="match status" value="1"/>
</dbReference>
<protein>
    <recommendedName>
        <fullName evidence="1">Reverse transcriptase domain-containing protein</fullName>
    </recommendedName>
</protein>
<dbReference type="Proteomes" id="UP000502823">
    <property type="component" value="Unassembled WGS sequence"/>
</dbReference>
<dbReference type="InParanoid" id="A0A6L2Q652"/>
<proteinExistence type="predicted"/>
<dbReference type="InterPro" id="IPR043502">
    <property type="entry name" value="DNA/RNA_pol_sf"/>
</dbReference>
<dbReference type="OrthoDB" id="7978815at2759"/>
<gene>
    <name evidence="2" type="ORF">Cfor_08844</name>
</gene>
<evidence type="ECO:0000313" key="2">
    <source>
        <dbReference type="EMBL" id="GFG39864.1"/>
    </source>
</evidence>
<comment type="caution">
    <text evidence="2">The sequence shown here is derived from an EMBL/GenBank/DDBJ whole genome shotgun (WGS) entry which is preliminary data.</text>
</comment>
<feature type="domain" description="Reverse transcriptase" evidence="1">
    <location>
        <begin position="1"/>
        <end position="150"/>
    </location>
</feature>
<evidence type="ECO:0000259" key="1">
    <source>
        <dbReference type="PROSITE" id="PS50878"/>
    </source>
</evidence>
<dbReference type="Pfam" id="PF00078">
    <property type="entry name" value="RVT_1"/>
    <property type="match status" value="1"/>
</dbReference>
<dbReference type="PANTHER" id="PTHR47027">
    <property type="entry name" value="REVERSE TRANSCRIPTASE DOMAIN-CONTAINING PROTEIN"/>
    <property type="match status" value="1"/>
</dbReference>
<dbReference type="PROSITE" id="PS50878">
    <property type="entry name" value="RT_POL"/>
    <property type="match status" value="1"/>
</dbReference>
<keyword evidence="3" id="KW-1185">Reference proteome</keyword>
<dbReference type="SUPFAM" id="SSF56672">
    <property type="entry name" value="DNA/RNA polymerases"/>
    <property type="match status" value="1"/>
</dbReference>
<dbReference type="InterPro" id="IPR043128">
    <property type="entry name" value="Rev_trsase/Diguanyl_cyclase"/>
</dbReference>